<keyword evidence="1" id="KW-0812">Transmembrane</keyword>
<gene>
    <name evidence="2" type="ORF">UFOVP152_42</name>
</gene>
<keyword evidence="1" id="KW-1133">Transmembrane helix</keyword>
<feature type="transmembrane region" description="Helical" evidence="1">
    <location>
        <begin position="42"/>
        <end position="69"/>
    </location>
</feature>
<evidence type="ECO:0000313" key="2">
    <source>
        <dbReference type="EMBL" id="CAB5162657.1"/>
    </source>
</evidence>
<proteinExistence type="predicted"/>
<reference evidence="2" key="1">
    <citation type="submission" date="2020-05" db="EMBL/GenBank/DDBJ databases">
        <authorList>
            <person name="Chiriac C."/>
            <person name="Salcher M."/>
            <person name="Ghai R."/>
            <person name="Kavagutti S V."/>
        </authorList>
    </citation>
    <scope>NUCLEOTIDE SEQUENCE</scope>
</reference>
<accession>A0A6J7W9H6</accession>
<protein>
    <submittedName>
        <fullName evidence="2">Uncharacterized protein</fullName>
    </submittedName>
</protein>
<keyword evidence="1" id="KW-0472">Membrane</keyword>
<name>A0A6J7W9H6_9CAUD</name>
<sequence length="71" mass="7864">MSLPHIIEQDNADTEFARDQVRYYRVSRQRVQPERVPLVTRIAMALGLVGGACLIGGVTYLIATFILVFGG</sequence>
<evidence type="ECO:0000256" key="1">
    <source>
        <dbReference type="SAM" id="Phobius"/>
    </source>
</evidence>
<dbReference type="EMBL" id="LR798200">
    <property type="protein sequence ID" value="CAB5162657.1"/>
    <property type="molecule type" value="Genomic_DNA"/>
</dbReference>
<organism evidence="2">
    <name type="scientific">uncultured Caudovirales phage</name>
    <dbReference type="NCBI Taxonomy" id="2100421"/>
    <lineage>
        <taxon>Viruses</taxon>
        <taxon>Duplodnaviria</taxon>
        <taxon>Heunggongvirae</taxon>
        <taxon>Uroviricota</taxon>
        <taxon>Caudoviricetes</taxon>
        <taxon>Peduoviridae</taxon>
        <taxon>Maltschvirus</taxon>
        <taxon>Maltschvirus maltsch</taxon>
    </lineage>
</organism>